<dbReference type="HOGENOM" id="CLU_000604_1_2_6"/>
<dbReference type="SUPFAM" id="SSF52540">
    <property type="entry name" value="P-loop containing nucleoside triphosphate hydrolases"/>
    <property type="match status" value="1"/>
</dbReference>
<dbReference type="Pfam" id="PF00005">
    <property type="entry name" value="ABC_tran"/>
    <property type="match status" value="1"/>
</dbReference>
<name>B8KWK7_9GAMM</name>
<dbReference type="PANTHER" id="PTHR46743:SF2">
    <property type="entry name" value="TEICHOIC ACIDS EXPORT ATP-BINDING PROTEIN TAGH"/>
    <property type="match status" value="1"/>
</dbReference>
<evidence type="ECO:0000259" key="5">
    <source>
        <dbReference type="PROSITE" id="PS50893"/>
    </source>
</evidence>
<dbReference type="STRING" id="565045.NOR51B_427"/>
<dbReference type="CDD" id="cd03220">
    <property type="entry name" value="ABC_KpsT_Wzt"/>
    <property type="match status" value="1"/>
</dbReference>
<dbReference type="InterPro" id="IPR050683">
    <property type="entry name" value="Bact_Polysacc_Export_ATP-bd"/>
</dbReference>
<dbReference type="eggNOG" id="COG1134">
    <property type="taxonomic scope" value="Bacteria"/>
</dbReference>
<dbReference type="InterPro" id="IPR017871">
    <property type="entry name" value="ABC_transporter-like_CS"/>
</dbReference>
<proteinExistence type="inferred from homology"/>
<dbReference type="RefSeq" id="WP_009019238.1">
    <property type="nucleotide sequence ID" value="NZ_DS999411.1"/>
</dbReference>
<accession>B8KWK7</accession>
<evidence type="ECO:0000256" key="3">
    <source>
        <dbReference type="ARBA" id="ARBA00022741"/>
    </source>
</evidence>
<dbReference type="SMART" id="SM00382">
    <property type="entry name" value="AAA"/>
    <property type="match status" value="1"/>
</dbReference>
<dbReference type="PROSITE" id="PS50893">
    <property type="entry name" value="ABC_TRANSPORTER_2"/>
    <property type="match status" value="1"/>
</dbReference>
<dbReference type="GO" id="GO:0016887">
    <property type="term" value="F:ATP hydrolysis activity"/>
    <property type="evidence" value="ECO:0007669"/>
    <property type="project" value="InterPro"/>
</dbReference>
<protein>
    <submittedName>
        <fullName evidence="6">O-antigen ABC exporter, ATP-binding protein</fullName>
    </submittedName>
</protein>
<evidence type="ECO:0000256" key="1">
    <source>
        <dbReference type="ARBA" id="ARBA00005417"/>
    </source>
</evidence>
<dbReference type="EMBL" id="DS999411">
    <property type="protein sequence ID" value="EED34490.1"/>
    <property type="molecule type" value="Genomic_DNA"/>
</dbReference>
<evidence type="ECO:0000313" key="6">
    <source>
        <dbReference type="EMBL" id="EED34490.1"/>
    </source>
</evidence>
<gene>
    <name evidence="6" type="primary">rfbB_2</name>
    <name evidence="6" type="ORF">NOR51B_427</name>
</gene>
<organism evidence="6 7">
    <name type="scientific">Luminiphilus syltensis NOR5-1B</name>
    <dbReference type="NCBI Taxonomy" id="565045"/>
    <lineage>
        <taxon>Bacteria</taxon>
        <taxon>Pseudomonadati</taxon>
        <taxon>Pseudomonadota</taxon>
        <taxon>Gammaproteobacteria</taxon>
        <taxon>Cellvibrionales</taxon>
        <taxon>Halieaceae</taxon>
        <taxon>Luminiphilus</taxon>
    </lineage>
</organism>
<dbReference type="PANTHER" id="PTHR46743">
    <property type="entry name" value="TEICHOIC ACIDS EXPORT ATP-BINDING PROTEIN TAGH"/>
    <property type="match status" value="1"/>
</dbReference>
<dbReference type="InterPro" id="IPR015860">
    <property type="entry name" value="ABC_transpr_TagH-like"/>
</dbReference>
<dbReference type="GO" id="GO:0016020">
    <property type="term" value="C:membrane"/>
    <property type="evidence" value="ECO:0007669"/>
    <property type="project" value="InterPro"/>
</dbReference>
<evidence type="ECO:0000256" key="2">
    <source>
        <dbReference type="ARBA" id="ARBA00022448"/>
    </source>
</evidence>
<keyword evidence="3" id="KW-0547">Nucleotide-binding</keyword>
<dbReference type="AlphaFoldDB" id="B8KWK7"/>
<dbReference type="GO" id="GO:0005524">
    <property type="term" value="F:ATP binding"/>
    <property type="evidence" value="ECO:0007669"/>
    <property type="project" value="UniProtKB-KW"/>
</dbReference>
<feature type="domain" description="ABC transporter" evidence="5">
    <location>
        <begin position="6"/>
        <end position="231"/>
    </location>
</feature>
<comment type="similarity">
    <text evidence="1">Belongs to the ABC transporter superfamily.</text>
</comment>
<dbReference type="InterPro" id="IPR027417">
    <property type="entry name" value="P-loop_NTPase"/>
</dbReference>
<dbReference type="GO" id="GO:0140359">
    <property type="term" value="F:ABC-type transporter activity"/>
    <property type="evidence" value="ECO:0007669"/>
    <property type="project" value="InterPro"/>
</dbReference>
<dbReference type="InterPro" id="IPR003593">
    <property type="entry name" value="AAA+_ATPase"/>
</dbReference>
<keyword evidence="2" id="KW-0813">Transport</keyword>
<dbReference type="Proteomes" id="UP000004699">
    <property type="component" value="Unassembled WGS sequence"/>
</dbReference>
<dbReference type="Gene3D" id="3.40.50.300">
    <property type="entry name" value="P-loop containing nucleotide triphosphate hydrolases"/>
    <property type="match status" value="1"/>
</dbReference>
<dbReference type="PROSITE" id="PS00211">
    <property type="entry name" value="ABC_TRANSPORTER_1"/>
    <property type="match status" value="1"/>
</dbReference>
<dbReference type="OrthoDB" id="9778870at2"/>
<keyword evidence="4 6" id="KW-0067">ATP-binding</keyword>
<keyword evidence="7" id="KW-1185">Reference proteome</keyword>
<reference evidence="7" key="1">
    <citation type="journal article" date="2013" name="BMC Microbiol.">
        <title>Taxonomy and evolution of bacteriochlorophyll a-containing members of the OM60/NOR5 clade of marine gammaproteobacteria: description of Luminiphilus syltensis gen. nov., sp. nov., reclassification of Haliea rubra as Pseudohaliea rubra gen. nov., comb. nov., and emendation of Chromatocurvus halotolerans.</title>
        <authorList>
            <person name="Spring S."/>
            <person name="Riedel T."/>
            <person name="Sproer C."/>
            <person name="Yan S."/>
            <person name="Harder J."/>
            <person name="Fuchs B.M."/>
        </authorList>
    </citation>
    <scope>NUCLEOTIDE SEQUENCE [LARGE SCALE GENOMIC DNA]</scope>
    <source>
        <strain evidence="7">NOR51-B</strain>
    </source>
</reference>
<evidence type="ECO:0000256" key="4">
    <source>
        <dbReference type="ARBA" id="ARBA00022840"/>
    </source>
</evidence>
<dbReference type="InterPro" id="IPR003439">
    <property type="entry name" value="ABC_transporter-like_ATP-bd"/>
</dbReference>
<evidence type="ECO:0000313" key="7">
    <source>
        <dbReference type="Proteomes" id="UP000004699"/>
    </source>
</evidence>
<sequence>MNDAVITIEDLGVRYARQSGADNWIIRQLSLTILKGETIGIIGRNGAGKSSLLRVLGRIILPDEGSVHTAPNLRAALLTLQLPFSTDLSCRDNIALNGMLLGMSTAQVKASTPQILDFAELGDMEFERVGTFSSGQRARLALGIAIASLPDVILIDEVLGVGDGVFRKKSEQAIAQLIRSNATVVLVSHNLNTISKLCHRVMWLENGTVKMIDTPEIVLPEYRRQIENKAS</sequence>